<feature type="region of interest" description="Disordered" evidence="1">
    <location>
        <begin position="26"/>
        <end position="128"/>
    </location>
</feature>
<dbReference type="GO" id="GO:0005654">
    <property type="term" value="C:nucleoplasm"/>
    <property type="evidence" value="ECO:0007669"/>
    <property type="project" value="TreeGrafter"/>
</dbReference>
<dbReference type="Proteomes" id="UP000727407">
    <property type="component" value="Unassembled WGS sequence"/>
</dbReference>
<reference evidence="2" key="1">
    <citation type="submission" date="2020-07" db="EMBL/GenBank/DDBJ databases">
        <title>Clarias magur genome sequencing, assembly and annotation.</title>
        <authorList>
            <person name="Kushwaha B."/>
            <person name="Kumar R."/>
            <person name="Das P."/>
            <person name="Joshi C.G."/>
            <person name="Kumar D."/>
            <person name="Nagpure N.S."/>
            <person name="Pandey M."/>
            <person name="Agarwal S."/>
            <person name="Srivastava S."/>
            <person name="Singh M."/>
            <person name="Sahoo L."/>
            <person name="Jayasankar P."/>
            <person name="Meher P.K."/>
            <person name="Koringa P.G."/>
            <person name="Iquebal M.A."/>
            <person name="Das S.P."/>
            <person name="Bit A."/>
            <person name="Patnaik S."/>
            <person name="Patel N."/>
            <person name="Shah T.M."/>
            <person name="Hinsu A."/>
            <person name="Jena J.K."/>
        </authorList>
    </citation>
    <scope>NUCLEOTIDE SEQUENCE</scope>
    <source>
        <strain evidence="2">CIFAMagur01</strain>
        <tissue evidence="2">Testis</tissue>
    </source>
</reference>
<evidence type="ECO:0000313" key="2">
    <source>
        <dbReference type="EMBL" id="KAF5897380.1"/>
    </source>
</evidence>
<gene>
    <name evidence="2" type="ORF">DAT39_012906</name>
</gene>
<evidence type="ECO:0000313" key="3">
    <source>
        <dbReference type="Proteomes" id="UP000727407"/>
    </source>
</evidence>
<organism evidence="2 3">
    <name type="scientific">Clarias magur</name>
    <name type="common">Asian catfish</name>
    <name type="synonym">Macropteronotus magur</name>
    <dbReference type="NCBI Taxonomy" id="1594786"/>
    <lineage>
        <taxon>Eukaryota</taxon>
        <taxon>Metazoa</taxon>
        <taxon>Chordata</taxon>
        <taxon>Craniata</taxon>
        <taxon>Vertebrata</taxon>
        <taxon>Euteleostomi</taxon>
        <taxon>Actinopterygii</taxon>
        <taxon>Neopterygii</taxon>
        <taxon>Teleostei</taxon>
        <taxon>Ostariophysi</taxon>
        <taxon>Siluriformes</taxon>
        <taxon>Clariidae</taxon>
        <taxon>Clarias</taxon>
    </lineage>
</organism>
<feature type="compositionally biased region" description="Basic and acidic residues" evidence="1">
    <location>
        <begin position="526"/>
        <end position="541"/>
    </location>
</feature>
<dbReference type="OrthoDB" id="9909793at2759"/>
<feature type="region of interest" description="Disordered" evidence="1">
    <location>
        <begin position="526"/>
        <end position="561"/>
    </location>
</feature>
<feature type="non-terminal residue" evidence="2">
    <location>
        <position position="1"/>
    </location>
</feature>
<protein>
    <submittedName>
        <fullName evidence="2">Titin isoform X2</fullName>
    </submittedName>
</protein>
<proteinExistence type="predicted"/>
<dbReference type="PANTHER" id="PTHR15577">
    <property type="entry name" value="ZINC FINGER CONTAINING PROTEIN"/>
    <property type="match status" value="1"/>
</dbReference>
<evidence type="ECO:0000256" key="1">
    <source>
        <dbReference type="SAM" id="MobiDB-lite"/>
    </source>
</evidence>
<dbReference type="EMBL" id="QNUK01000237">
    <property type="protein sequence ID" value="KAF5897380.1"/>
    <property type="molecule type" value="Genomic_DNA"/>
</dbReference>
<keyword evidence="3" id="KW-1185">Reference proteome</keyword>
<feature type="non-terminal residue" evidence="2">
    <location>
        <position position="831"/>
    </location>
</feature>
<sequence length="831" mass="93521">RSTPSPPHGGLPSDHRLVTVGNELRGLSQRTGADIPYARDYSPHQSSYEVHDERNSSRHSHSHYGNRGWSHSPDRIHSRIRLRSRSRSPAGCRIRAVNQEHRRPRSRSRSRGRSWSKNSNSVKEDSRELKGAYLSKELEDMLKMPTKSILKKKVVSLETDSSMIRRMDLTSPGQCDYFPVSKQPTNDDLTFLRSSEPSDTAFKSTCNSSSVLSNTVDLFRRLINEASTGSHKFNNKAIVYDQKSSREMKAQSSSTLASHLSQFSHHNCDQASTSESFSIQSSATEQKSNLATQMDRFLGALNKGDSNFLSSLVKHTRKDTDRMGNQRISQEQARRIVSDNLYDRGEDNSPLMGSKQHMNPMFGRVDKTQDDLLPHERAVVDGSGFSKIVGMKCGVEANPENRFLHGEAIPSSNQSRRLEKPKKFLNDKFKWSQDRIDMAHLEDLYAEERKRHKSAAESYRIEGSLSPVHHKSEDQEDTDQKASQYKKLQDLLQTIGLNLDTTEVSKLADRTNERLYGKKINLRSSRSFDQKDDPSVSRYDQRGSSNSTNSEDVASVSPAKTSNRDVYKSYLDSLKNQPDEVAVRERDLSTLRDIPEAKRSDPYKTMPLVGPHDPYKPPAEEPLLAQSVSLPYTPLSSEFTSPALNFKNKQDVQNYSYTMGGEQNPYGSISPNPLHYTTGYPIPPAHPMLPSSFPSGYAYYRPPASPLSMMPPSPAQFFPSLFNFNTPTFGPPPAPPYPPPLGHFGFAMQPGSSGYVTHQAKTKAPVKNRCLKTIETIQTQESVSCNIFAVKEVCTDISIQTEKEHKDTEDEAESQTVPTMEDDIKTKQEKR</sequence>
<feature type="compositionally biased region" description="Basic and acidic residues" evidence="1">
    <location>
        <begin position="822"/>
        <end position="831"/>
    </location>
</feature>
<dbReference type="GO" id="GO:0045893">
    <property type="term" value="P:positive regulation of DNA-templated transcription"/>
    <property type="evidence" value="ECO:0007669"/>
    <property type="project" value="TreeGrafter"/>
</dbReference>
<comment type="caution">
    <text evidence="2">The sequence shown here is derived from an EMBL/GenBank/DDBJ whole genome shotgun (WGS) entry which is preliminary data.</text>
</comment>
<dbReference type="GO" id="GO:0045892">
    <property type="term" value="P:negative regulation of DNA-templated transcription"/>
    <property type="evidence" value="ECO:0007669"/>
    <property type="project" value="TreeGrafter"/>
</dbReference>
<feature type="region of interest" description="Disordered" evidence="1">
    <location>
        <begin position="799"/>
        <end position="831"/>
    </location>
</feature>
<accession>A0A8J4ULC2</accession>
<feature type="compositionally biased region" description="Polar residues" evidence="1">
    <location>
        <begin position="542"/>
        <end position="552"/>
    </location>
</feature>
<name>A0A8J4ULC2_CLAMG</name>
<feature type="region of interest" description="Disordered" evidence="1">
    <location>
        <begin position="456"/>
        <end position="482"/>
    </location>
</feature>
<dbReference type="AlphaFoldDB" id="A0A8J4ULC2"/>
<dbReference type="InterPro" id="IPR055309">
    <property type="entry name" value="Znf318-like"/>
</dbReference>
<dbReference type="PANTHER" id="PTHR15577:SF2">
    <property type="entry name" value="ZINC FINGER PROTEIN 318"/>
    <property type="match status" value="1"/>
</dbReference>
<feature type="compositionally biased region" description="Basic residues" evidence="1">
    <location>
        <begin position="102"/>
        <end position="114"/>
    </location>
</feature>